<evidence type="ECO:0000256" key="5">
    <source>
        <dbReference type="ARBA" id="ARBA00030484"/>
    </source>
</evidence>
<dbReference type="STRING" id="103827.A0A0N5CU33"/>
<dbReference type="InterPro" id="IPR050559">
    <property type="entry name" value="P-Pant_transferase_sf"/>
</dbReference>
<dbReference type="GO" id="GO:0019878">
    <property type="term" value="P:lysine biosynthetic process via aminoadipic acid"/>
    <property type="evidence" value="ECO:0007669"/>
    <property type="project" value="TreeGrafter"/>
</dbReference>
<dbReference type="GO" id="GO:0008897">
    <property type="term" value="F:holo-[acyl-carrier-protein] synthase activity"/>
    <property type="evidence" value="ECO:0007669"/>
    <property type="project" value="UniProtKB-EC"/>
</dbReference>
<sequence length="301" mass="34559">MQVKECKCHRLAISLNQTLNGSHFEAKFRKAIQALTVEECAKAMRFHYKDDTLASILGRLLLRQITRRLSNVDWNKIEFGRTQKGKPYLISPSNTEYGLNVSHQGDYVAFASSCSSRVGVDCMRIDKQRSNRTADEYITSMAKSASPEELRTMRAQATEQMKMIYFYRYWCLKEAVLKARNDNATGEGLLSDLSRLNFHVNQDERYRPRCFITSTTVSLDGKLQDEWILEETFIDEMHNAAVCREKHLPKQCSYSTNAETRIYFGFVDIDFLLDGATVLNPLPADGSAEWANFDAKPRKLF</sequence>
<comment type="similarity">
    <text evidence="1">Belongs to the P-Pant transferase superfamily. AcpS family.</text>
</comment>
<dbReference type="EC" id="2.7.8.7" evidence="2"/>
<name>A0A0N5CU33_THECL</name>
<evidence type="ECO:0000256" key="4">
    <source>
        <dbReference type="ARBA" id="ARBA00022679"/>
    </source>
</evidence>
<evidence type="ECO:0000256" key="1">
    <source>
        <dbReference type="ARBA" id="ARBA00006195"/>
    </source>
</evidence>
<dbReference type="GO" id="GO:0005829">
    <property type="term" value="C:cytosol"/>
    <property type="evidence" value="ECO:0007669"/>
    <property type="project" value="TreeGrafter"/>
</dbReference>
<evidence type="ECO:0000256" key="6">
    <source>
        <dbReference type="ARBA" id="ARBA00033443"/>
    </source>
</evidence>
<dbReference type="OMA" id="WVFEESL"/>
<organism evidence="13">
    <name type="scientific">Thelazia callipaeda</name>
    <name type="common">Oriental eyeworm</name>
    <name type="synonym">Parasitic nematode</name>
    <dbReference type="NCBI Taxonomy" id="103827"/>
    <lineage>
        <taxon>Eukaryota</taxon>
        <taxon>Metazoa</taxon>
        <taxon>Ecdysozoa</taxon>
        <taxon>Nematoda</taxon>
        <taxon>Chromadorea</taxon>
        <taxon>Rhabditida</taxon>
        <taxon>Spirurina</taxon>
        <taxon>Spiruromorpha</taxon>
        <taxon>Thelazioidea</taxon>
        <taxon>Thelaziidae</taxon>
        <taxon>Thelazia</taxon>
    </lineage>
</organism>
<evidence type="ECO:0000313" key="13">
    <source>
        <dbReference type="WBParaSite" id="TCLT_0000375301-mRNA-1"/>
    </source>
</evidence>
<evidence type="ECO:0000313" key="12">
    <source>
        <dbReference type="Proteomes" id="UP000276776"/>
    </source>
</evidence>
<dbReference type="InterPro" id="IPR037143">
    <property type="entry name" value="4-PPantetheinyl_Trfase_dom_sf"/>
</dbReference>
<dbReference type="FunFam" id="3.90.470.20:FF:000003">
    <property type="entry name" value="L-aminoadipate-semialdehyde dehydrogenase-phosphopantetheinyl transferase"/>
    <property type="match status" value="1"/>
</dbReference>
<dbReference type="OrthoDB" id="26719at2759"/>
<keyword evidence="12" id="KW-1185">Reference proteome</keyword>
<keyword evidence="4" id="KW-0808">Transferase</keyword>
<dbReference type="EMBL" id="UYYF01004266">
    <property type="protein sequence ID" value="VDN00744.1"/>
    <property type="molecule type" value="Genomic_DNA"/>
</dbReference>
<evidence type="ECO:0000256" key="7">
    <source>
        <dbReference type="ARBA" id="ARBA00048641"/>
    </source>
</evidence>
<feature type="domain" description="4'-phosphopantetheinyl transferase N-terminal" evidence="10">
    <location>
        <begin position="25"/>
        <end position="114"/>
    </location>
</feature>
<dbReference type="Proteomes" id="UP000276776">
    <property type="component" value="Unassembled WGS sequence"/>
</dbReference>
<evidence type="ECO:0000256" key="8">
    <source>
        <dbReference type="ARBA" id="ARBA00048794"/>
    </source>
</evidence>
<reference evidence="11 12" key="2">
    <citation type="submission" date="2018-11" db="EMBL/GenBank/DDBJ databases">
        <authorList>
            <consortium name="Pathogen Informatics"/>
        </authorList>
    </citation>
    <scope>NUCLEOTIDE SEQUENCE [LARGE SCALE GENOMIC DNA]</scope>
</reference>
<accession>A0A0N5CU33</accession>
<dbReference type="PANTHER" id="PTHR12215">
    <property type="entry name" value="PHOSPHOPANTETHEINE TRANSFERASE"/>
    <property type="match status" value="1"/>
</dbReference>
<dbReference type="Gene3D" id="3.90.470.20">
    <property type="entry name" value="4'-phosphopantetheinyl transferase domain"/>
    <property type="match status" value="2"/>
</dbReference>
<comment type="catalytic activity">
    <reaction evidence="8">
        <text>apo-[ACP] + acetyl-CoA = acetyl-[ACP] + adenosine 3',5'-bisphosphate + H(+)</text>
        <dbReference type="Rhea" id="RHEA:46564"/>
        <dbReference type="Rhea" id="RHEA-COMP:9621"/>
        <dbReference type="Rhea" id="RHEA-COMP:9690"/>
        <dbReference type="ChEBI" id="CHEBI:15378"/>
        <dbReference type="ChEBI" id="CHEBI:29999"/>
        <dbReference type="ChEBI" id="CHEBI:57288"/>
        <dbReference type="ChEBI" id="CHEBI:58343"/>
        <dbReference type="ChEBI" id="CHEBI:78446"/>
    </reaction>
    <physiologicalReaction direction="left-to-right" evidence="8">
        <dbReference type="Rhea" id="RHEA:46565"/>
    </physiologicalReaction>
</comment>
<proteinExistence type="inferred from homology"/>
<evidence type="ECO:0000256" key="2">
    <source>
        <dbReference type="ARBA" id="ARBA00013172"/>
    </source>
</evidence>
<evidence type="ECO:0000259" key="10">
    <source>
        <dbReference type="Pfam" id="PF22624"/>
    </source>
</evidence>
<protein>
    <recommendedName>
        <fullName evidence="3">L-aminoadipate-semialdehyde dehydrogenase-phosphopantetheinyl transferase</fullName>
        <ecNumber evidence="2">2.7.8.7</ecNumber>
    </recommendedName>
    <alternativeName>
        <fullName evidence="5">4'-phosphopantetheinyl transferase</fullName>
    </alternativeName>
    <alternativeName>
        <fullName evidence="6">Alpha-aminoadipic semialdehyde dehydrogenase-phosphopantetheinyl transferase</fullName>
    </alternativeName>
</protein>
<feature type="domain" description="4'-phosphopantetheinyl transferase" evidence="9">
    <location>
        <begin position="117"/>
        <end position="214"/>
    </location>
</feature>
<evidence type="ECO:0000259" key="9">
    <source>
        <dbReference type="Pfam" id="PF01648"/>
    </source>
</evidence>
<dbReference type="SUPFAM" id="SSF56214">
    <property type="entry name" value="4'-phosphopantetheinyl transferase"/>
    <property type="match status" value="2"/>
</dbReference>
<dbReference type="Pfam" id="PF22624">
    <property type="entry name" value="AASDHPPT_N"/>
    <property type="match status" value="1"/>
</dbReference>
<dbReference type="GO" id="GO:0000287">
    <property type="term" value="F:magnesium ion binding"/>
    <property type="evidence" value="ECO:0007669"/>
    <property type="project" value="InterPro"/>
</dbReference>
<dbReference type="Pfam" id="PF01648">
    <property type="entry name" value="ACPS"/>
    <property type="match status" value="1"/>
</dbReference>
<dbReference type="InterPro" id="IPR055066">
    <property type="entry name" value="AASDHPPT_N"/>
</dbReference>
<comment type="catalytic activity">
    <reaction evidence="7">
        <text>apo-[ACP] + CoA = holo-[ACP] + adenosine 3',5'-bisphosphate + H(+)</text>
        <dbReference type="Rhea" id="RHEA:12068"/>
        <dbReference type="Rhea" id="RHEA-COMP:9685"/>
        <dbReference type="Rhea" id="RHEA-COMP:9690"/>
        <dbReference type="ChEBI" id="CHEBI:15378"/>
        <dbReference type="ChEBI" id="CHEBI:29999"/>
        <dbReference type="ChEBI" id="CHEBI:57287"/>
        <dbReference type="ChEBI" id="CHEBI:58343"/>
        <dbReference type="ChEBI" id="CHEBI:64479"/>
        <dbReference type="EC" id="2.7.8.7"/>
    </reaction>
    <physiologicalReaction direction="left-to-right" evidence="7">
        <dbReference type="Rhea" id="RHEA:12069"/>
    </physiologicalReaction>
</comment>
<evidence type="ECO:0000256" key="3">
    <source>
        <dbReference type="ARBA" id="ARBA00016301"/>
    </source>
</evidence>
<dbReference type="InterPro" id="IPR008278">
    <property type="entry name" value="4-PPantetheinyl_Trfase_dom"/>
</dbReference>
<dbReference type="WBParaSite" id="TCLT_0000375301-mRNA-1">
    <property type="protein sequence ID" value="TCLT_0000375301-mRNA-1"/>
    <property type="gene ID" value="TCLT_0000375301"/>
</dbReference>
<gene>
    <name evidence="11" type="ORF">TCLT_LOCUS3742</name>
</gene>
<dbReference type="AlphaFoldDB" id="A0A0N5CU33"/>
<reference evidence="13" key="1">
    <citation type="submission" date="2017-02" db="UniProtKB">
        <authorList>
            <consortium name="WormBaseParasite"/>
        </authorList>
    </citation>
    <scope>IDENTIFICATION</scope>
</reference>
<dbReference type="PANTHER" id="PTHR12215:SF23">
    <property type="entry name" value="L-AMINOADIPATE-SEMIALDEHYDE DEHYDROGENASE-PHOSPHOPANTETHEINYL TRANSFERASE"/>
    <property type="match status" value="1"/>
</dbReference>
<evidence type="ECO:0000313" key="11">
    <source>
        <dbReference type="EMBL" id="VDN00744.1"/>
    </source>
</evidence>